<organism evidence="4 5">
    <name type="scientific">Actinoalloteichus fjordicus</name>
    <dbReference type="NCBI Taxonomy" id="1612552"/>
    <lineage>
        <taxon>Bacteria</taxon>
        <taxon>Bacillati</taxon>
        <taxon>Actinomycetota</taxon>
        <taxon>Actinomycetes</taxon>
        <taxon>Pseudonocardiales</taxon>
        <taxon>Pseudonocardiaceae</taxon>
        <taxon>Actinoalloteichus</taxon>
    </lineage>
</organism>
<dbReference type="PANTHER" id="PTHR33392:SF6">
    <property type="entry name" value="POLYISOPRENYL-TEICHOIC ACID--PEPTIDOGLYCAN TEICHOIC ACID TRANSFERASE TAGU"/>
    <property type="match status" value="1"/>
</dbReference>
<proteinExistence type="inferred from homology"/>
<reference evidence="5" key="1">
    <citation type="submission" date="2016-06" db="EMBL/GenBank/DDBJ databases">
        <title>Complete genome sequence of Actinoalloteichus fjordicus DSM 46855 (=ADI127-17), type strain of the new species Actinoalloteichus fjordicus.</title>
        <authorList>
            <person name="Ruckert C."/>
            <person name="Nouioui I."/>
            <person name="Willmese J."/>
            <person name="van Wezel G."/>
            <person name="Klenk H.-P."/>
            <person name="Kalinowski J."/>
            <person name="Zotchev S.B."/>
        </authorList>
    </citation>
    <scope>NUCLEOTIDE SEQUENCE [LARGE SCALE GENOMIC DNA]</scope>
    <source>
        <strain evidence="5">ADI127-7</strain>
    </source>
</reference>
<dbReference type="Pfam" id="PF03816">
    <property type="entry name" value="LytR_cpsA_psr"/>
    <property type="match status" value="1"/>
</dbReference>
<dbReference type="Gene3D" id="3.40.630.190">
    <property type="entry name" value="LCP protein"/>
    <property type="match status" value="1"/>
</dbReference>
<comment type="similarity">
    <text evidence="1">Belongs to the LytR/CpsA/Psr (LCP) family.</text>
</comment>
<evidence type="ECO:0000256" key="1">
    <source>
        <dbReference type="ARBA" id="ARBA00006068"/>
    </source>
</evidence>
<dbReference type="PANTHER" id="PTHR33392">
    <property type="entry name" value="POLYISOPRENYL-TEICHOIC ACID--PEPTIDOGLYCAN TEICHOIC ACID TRANSFERASE TAGU"/>
    <property type="match status" value="1"/>
</dbReference>
<gene>
    <name evidence="4" type="ORF">UA74_26695</name>
</gene>
<feature type="region of interest" description="Disordered" evidence="2">
    <location>
        <begin position="1"/>
        <end position="101"/>
    </location>
</feature>
<evidence type="ECO:0000313" key="4">
    <source>
        <dbReference type="EMBL" id="APU17344.1"/>
    </source>
</evidence>
<dbReference type="InterPro" id="IPR004474">
    <property type="entry name" value="LytR_CpsA_psr"/>
</dbReference>
<feature type="domain" description="Cell envelope-related transcriptional attenuator" evidence="3">
    <location>
        <begin position="215"/>
        <end position="384"/>
    </location>
</feature>
<dbReference type="NCBIfam" id="TIGR00350">
    <property type="entry name" value="lytR_cpsA_psr"/>
    <property type="match status" value="1"/>
</dbReference>
<feature type="region of interest" description="Disordered" evidence="2">
    <location>
        <begin position="157"/>
        <end position="176"/>
    </location>
</feature>
<feature type="compositionally biased region" description="Basic and acidic residues" evidence="2">
    <location>
        <begin position="18"/>
        <end position="41"/>
    </location>
</feature>
<keyword evidence="5" id="KW-1185">Reference proteome</keyword>
<accession>A0AAC9PU54</accession>
<evidence type="ECO:0000313" key="5">
    <source>
        <dbReference type="Proteomes" id="UP000185511"/>
    </source>
</evidence>
<protein>
    <submittedName>
        <fullName evidence="4">Transcriptional attenuator, LytR family</fullName>
    </submittedName>
</protein>
<dbReference type="Proteomes" id="UP000185511">
    <property type="component" value="Chromosome"/>
</dbReference>
<feature type="compositionally biased region" description="Low complexity" evidence="2">
    <location>
        <begin position="42"/>
        <end position="94"/>
    </location>
</feature>
<evidence type="ECO:0000256" key="2">
    <source>
        <dbReference type="SAM" id="MobiDB-lite"/>
    </source>
</evidence>
<sequence length="519" mass="53998">MPHEQEGVDGPGQTPGRRPSDEKDRADTAGDRAGAAEREAAEPSGSESGSEPDPGSDAESSRSSARESATTTAAEQAGAGPAAPSRPGAAGLSAVDSTARRRRGTGGRFLLAGGRSLTALVSVAVLGMTGYVWSQLDQVQDSITTTTVLSDIDEFTIAPEPAPSSESATPPPPPVEDTATDILLVGTDSRTDAQGRPLPEHILRQLRTEAEVGLNTDTIIVLRIPDDGSAAYAISIPRDAYVPVPGLGEEKINGALGLVKTQRARELRADGVTDQAQIERESNDAGRRALIGAVGDLTGARIDHYAEINLYGFYLFTEAIGGVEVCLNRATSDSDSGANFAQGYQTISGGDALSFVRQRNLPGGDLDRIVRQQVFLAALVDQVLSTGTLTDPGRLQNLLDAMQSSVVLDEALDPLVFARQLQGIAGGDVAFVTIPVTGVGLRNDRGQSIVTVDRQEVRDFVEELTREDEGTAEEQPVGMAEAPAIAPAGTAATGTGSMVRTQPPDTGEPITAGGVPCVN</sequence>
<name>A0AAC9PU54_9PSEU</name>
<dbReference type="InterPro" id="IPR050922">
    <property type="entry name" value="LytR/CpsA/Psr_CW_biosynth"/>
</dbReference>
<dbReference type="EMBL" id="CP016076">
    <property type="protein sequence ID" value="APU17344.1"/>
    <property type="molecule type" value="Genomic_DNA"/>
</dbReference>
<dbReference type="KEGG" id="acad:UA74_26695"/>
<evidence type="ECO:0000259" key="3">
    <source>
        <dbReference type="Pfam" id="PF03816"/>
    </source>
</evidence>
<feature type="region of interest" description="Disordered" evidence="2">
    <location>
        <begin position="488"/>
        <end position="519"/>
    </location>
</feature>
<dbReference type="AlphaFoldDB" id="A0AAC9PU54"/>